<protein>
    <submittedName>
        <fullName evidence="5">Uncharacterized protein</fullName>
    </submittedName>
</protein>
<dbReference type="InterPro" id="IPR038765">
    <property type="entry name" value="Papain-like_cys_pep_sf"/>
</dbReference>
<evidence type="ECO:0000259" key="2">
    <source>
        <dbReference type="Pfam" id="PF01841"/>
    </source>
</evidence>
<dbReference type="STRING" id="52.CMC5_076160"/>
<feature type="region of interest" description="Disordered" evidence="1">
    <location>
        <begin position="300"/>
        <end position="353"/>
    </location>
</feature>
<dbReference type="SUPFAM" id="SSF54001">
    <property type="entry name" value="Cysteine proteinases"/>
    <property type="match status" value="1"/>
</dbReference>
<dbReference type="Pfam" id="PF01841">
    <property type="entry name" value="Transglut_core"/>
    <property type="match status" value="1"/>
</dbReference>
<dbReference type="EMBL" id="CP012159">
    <property type="protein sequence ID" value="AKT43384.1"/>
    <property type="molecule type" value="Genomic_DNA"/>
</dbReference>
<evidence type="ECO:0000259" key="4">
    <source>
        <dbReference type="Pfam" id="PF12970"/>
    </source>
</evidence>
<dbReference type="Gene3D" id="1.25.40.10">
    <property type="entry name" value="Tetratricopeptide repeat domain"/>
    <property type="match status" value="2"/>
</dbReference>
<dbReference type="InterPro" id="IPR024544">
    <property type="entry name" value="DUF3858"/>
</dbReference>
<feature type="domain" description="DUF3858" evidence="4">
    <location>
        <begin position="1162"/>
        <end position="1240"/>
    </location>
</feature>
<dbReference type="PATRIC" id="fig|52.7.peg.8376"/>
<dbReference type="AlphaFoldDB" id="A0A0K1ERD4"/>
<dbReference type="InterPro" id="IPR002931">
    <property type="entry name" value="Transglutaminase-like"/>
</dbReference>
<dbReference type="Gene3D" id="3.10.620.30">
    <property type="match status" value="1"/>
</dbReference>
<evidence type="ECO:0000313" key="6">
    <source>
        <dbReference type="Proteomes" id="UP000067626"/>
    </source>
</evidence>
<feature type="compositionally biased region" description="Low complexity" evidence="1">
    <location>
        <begin position="317"/>
        <end position="335"/>
    </location>
</feature>
<proteinExistence type="predicted"/>
<dbReference type="Pfam" id="PF12970">
    <property type="entry name" value="DUF3858"/>
    <property type="match status" value="1"/>
</dbReference>
<dbReference type="Pfam" id="PF12969">
    <property type="entry name" value="DUF3857"/>
    <property type="match status" value="1"/>
</dbReference>
<reference evidence="5 6" key="1">
    <citation type="submission" date="2015-07" db="EMBL/GenBank/DDBJ databases">
        <title>Genome analysis of myxobacterium Chondromyces crocatus Cm c5 reveals a high potential for natural compound synthesis and the genetic basis for the loss of fruiting body formation.</title>
        <authorList>
            <person name="Zaburannyi N."/>
            <person name="Bunk B."/>
            <person name="Maier J."/>
            <person name="Overmann J."/>
            <person name="Mueller R."/>
        </authorList>
    </citation>
    <scope>NUCLEOTIDE SEQUENCE [LARGE SCALE GENOMIC DNA]</scope>
    <source>
        <strain evidence="5 6">Cm c5</strain>
    </source>
</reference>
<name>A0A0K1ERD4_CHOCO</name>
<evidence type="ECO:0000313" key="5">
    <source>
        <dbReference type="EMBL" id="AKT43384.1"/>
    </source>
</evidence>
<accession>A0A0K1ERD4</accession>
<dbReference type="Proteomes" id="UP000067626">
    <property type="component" value="Chromosome"/>
</dbReference>
<dbReference type="RefSeq" id="WP_050434858.1">
    <property type="nucleotide sequence ID" value="NZ_CP012159.1"/>
</dbReference>
<evidence type="ECO:0000256" key="1">
    <source>
        <dbReference type="SAM" id="MobiDB-lite"/>
    </source>
</evidence>
<dbReference type="Gene3D" id="2.60.40.3140">
    <property type="match status" value="1"/>
</dbReference>
<sequence length="1257" mass="138593">MRAALSGKPTRAYISSRRRTPLVLGSVLGPRGLAAAISALIGGGVALSPSIAVAQPGAPSAELHDLAQQARQAKGPEIYVLLREIWRTWDRADPDQVEETLHVLAEAKGLSPSARVYAGLLSSYARRRRGDLEGSAAQIRRLGFIRDWATVGPFDNENKVGFEREFGPEADIGKAILAGQTYDGRERSTRWRLPPAFPFYGWLDFGNLIRPAESSCAYATTFLKARKGSPSPRPMSLWVGSEGAFKLFWNGENVLSDSGYRKLDVDRHATVASLGSGYGRLTIKVCGSASAPKFALRVADDKGAPDPNVEVSAELETQPATAPQAPAPRAAQKPRSSLLGAQQAFESASEGRPSPRITEAFARYLMLTGGDAEGTHQARDLARRAAEAEPTVRRYLLAGQLAEDRNQQSMWVQRAAALTTTDDIEILLAEARLAQTGPNWRDAVPIYERILALQPDHAIGLLGFADLYTQAGLQRTALSILEDAVNRQPQSVSLLRAYTSQLRSLGRDREASEVEARHAALRFDDSPLLIDLVDLAVARHDDGGAKRWLDRFLAVEHDAVWSQTVAARAYGALGQRDRALASLEAARALAPEDLATLRLLSDHFGDRGDRAKQLETLRLITSISPQAKDVREYIENLAPAKPRADEAYAWTPEQFLRLREAAGKSYPRRTLRNLTVTTVFPNGLASRFKQVVFQPLTDEAAARARQYTFDYQGDRQVVTVRAARVFRRDGKVDEAIENGEGAVNNPDISMYTSARTFYVSFPRLNAGDVVELRYRIEDVSPRNEMADHFGEIEYLQSDEPVGSSEYVLITPKAKWFDVRATGLPGLTRDVKETSDQRIYRMVANQLPPLAPEPGMPAWAEVLGHIHVSTFKSWDDVGTWYWGLVRHQFDVDDEVRKKTREITAGLTDDRSKVRAVYKYATEARYVALEFGLEGIRPRRAAQTLARGWGDCKDKATLIVTMLRELGIPSTIVLVRTGLRGLIPSEPAGLSPFDHAIAYVPSLDLYLDGTAEHTGSMELPAMDRGAIALQINEGKPKLVRLPQPPPSASVLRRHVELVLSTDTSARLKVETEVTGVFAPQWRTRFMAEGTRRARVAQDIASDFGTVDLLAGKNGLDVSDLEDIEKPVQLRARGQIASLGRREGDKLSVPAVPQQNMAADYGSLSTRKLDLVLSSLTSREEEWTFILPANMRVLRMPLVQNVDSPFGSFAITVEETPSKVVVKSRLNLSKARITPAEYKEFLAFCETVDRAFGQRLVVGL</sequence>
<dbReference type="Gene3D" id="2.60.120.1130">
    <property type="match status" value="1"/>
</dbReference>
<gene>
    <name evidence="5" type="ORF">CMC5_076160</name>
</gene>
<keyword evidence="6" id="KW-1185">Reference proteome</keyword>
<evidence type="ECO:0000259" key="3">
    <source>
        <dbReference type="Pfam" id="PF12969"/>
    </source>
</evidence>
<dbReference type="InterPro" id="IPR011990">
    <property type="entry name" value="TPR-like_helical_dom_sf"/>
</dbReference>
<feature type="domain" description="DUF3857" evidence="3">
    <location>
        <begin position="682"/>
        <end position="849"/>
    </location>
</feature>
<dbReference type="KEGG" id="ccro:CMC5_076160"/>
<dbReference type="InterPro" id="IPR024618">
    <property type="entry name" value="DUF3857"/>
</dbReference>
<feature type="domain" description="Transglutaminase-like" evidence="2">
    <location>
        <begin position="897"/>
        <end position="973"/>
    </location>
</feature>
<dbReference type="OrthoDB" id="103430at2"/>
<organism evidence="5 6">
    <name type="scientific">Chondromyces crocatus</name>
    <dbReference type="NCBI Taxonomy" id="52"/>
    <lineage>
        <taxon>Bacteria</taxon>
        <taxon>Pseudomonadati</taxon>
        <taxon>Myxococcota</taxon>
        <taxon>Polyangia</taxon>
        <taxon>Polyangiales</taxon>
        <taxon>Polyangiaceae</taxon>
        <taxon>Chondromyces</taxon>
    </lineage>
</organism>
<dbReference type="SUPFAM" id="SSF48452">
    <property type="entry name" value="TPR-like"/>
    <property type="match status" value="1"/>
</dbReference>